<evidence type="ECO:0000256" key="9">
    <source>
        <dbReference type="ARBA" id="ARBA00067292"/>
    </source>
</evidence>
<dbReference type="Pfam" id="PF00441">
    <property type="entry name" value="Acyl-CoA_dh_1"/>
    <property type="match status" value="1"/>
</dbReference>
<dbReference type="AlphaFoldDB" id="A0AA41WD77"/>
<feature type="domain" description="Acyl-CoA oxidase/dehydrogenase middle" evidence="14">
    <location>
        <begin position="120"/>
        <end position="215"/>
    </location>
</feature>
<dbReference type="InterPro" id="IPR046373">
    <property type="entry name" value="Acyl-CoA_Oxase/DH_mid-dom_sf"/>
</dbReference>
<dbReference type="Pfam" id="PF02770">
    <property type="entry name" value="Acyl-CoA_dh_M"/>
    <property type="match status" value="1"/>
</dbReference>
<reference evidence="16" key="1">
    <citation type="submission" date="2022-06" db="EMBL/GenBank/DDBJ databases">
        <title>Detection of beta-lactamases in bacteria of animal origin.</title>
        <authorList>
            <person name="Mlynarcik P."/>
            <person name="Zdarska V."/>
            <person name="Chudobova H."/>
            <person name="Prochazkova P."/>
            <person name="Hricova K."/>
            <person name="Mezerova K."/>
            <person name="Bardon J."/>
            <person name="Dolejska M."/>
            <person name="Sukkar I."/>
            <person name="Kolar M."/>
        </authorList>
    </citation>
    <scope>NUCLEOTIDE SEQUENCE</scope>
    <source>
        <strain evidence="16">S 300-3</strain>
    </source>
</reference>
<dbReference type="FunFam" id="1.10.540.10:FF:000002">
    <property type="entry name" value="Acyl-CoA dehydrogenase FadE19"/>
    <property type="match status" value="1"/>
</dbReference>
<evidence type="ECO:0000259" key="13">
    <source>
        <dbReference type="Pfam" id="PF00441"/>
    </source>
</evidence>
<comment type="similarity">
    <text evidence="2 12">Belongs to the acyl-CoA dehydrogenase family.</text>
</comment>
<dbReference type="Pfam" id="PF02771">
    <property type="entry name" value="Acyl-CoA_dh_N"/>
    <property type="match status" value="1"/>
</dbReference>
<organism evidence="16 17">
    <name type="scientific">Stutzerimonas nitrititolerans</name>
    <dbReference type="NCBI Taxonomy" id="2482751"/>
    <lineage>
        <taxon>Bacteria</taxon>
        <taxon>Pseudomonadati</taxon>
        <taxon>Pseudomonadota</taxon>
        <taxon>Gammaproteobacteria</taxon>
        <taxon>Pseudomonadales</taxon>
        <taxon>Pseudomonadaceae</taxon>
        <taxon>Stutzerimonas</taxon>
    </lineage>
</organism>
<dbReference type="Gene3D" id="1.10.540.10">
    <property type="entry name" value="Acyl-CoA dehydrogenase/oxidase, N-terminal domain"/>
    <property type="match status" value="1"/>
</dbReference>
<dbReference type="Gene3D" id="1.20.140.10">
    <property type="entry name" value="Butyryl-CoA Dehydrogenase, subunit A, domain 3"/>
    <property type="match status" value="1"/>
</dbReference>
<proteinExistence type="inferred from homology"/>
<comment type="caution">
    <text evidence="16">The sequence shown here is derived from an EMBL/GenBank/DDBJ whole genome shotgun (WGS) entry which is preliminary data.</text>
</comment>
<feature type="domain" description="Acyl-CoA dehydrogenase/oxidase N-terminal" evidence="15">
    <location>
        <begin position="4"/>
        <end position="115"/>
    </location>
</feature>
<dbReference type="InterPro" id="IPR006091">
    <property type="entry name" value="Acyl-CoA_Oxase/DH_mid-dom"/>
</dbReference>
<dbReference type="InterPro" id="IPR009075">
    <property type="entry name" value="AcylCo_DH/oxidase_C"/>
</dbReference>
<keyword evidence="4 12" id="KW-0274">FAD</keyword>
<accession>A0AA41WD77</accession>
<evidence type="ECO:0000259" key="14">
    <source>
        <dbReference type="Pfam" id="PF02770"/>
    </source>
</evidence>
<evidence type="ECO:0000256" key="6">
    <source>
        <dbReference type="ARBA" id="ARBA00052938"/>
    </source>
</evidence>
<dbReference type="GO" id="GO:0003995">
    <property type="term" value="F:acyl-CoA dehydrogenase activity"/>
    <property type="evidence" value="ECO:0007669"/>
    <property type="project" value="InterPro"/>
</dbReference>
<dbReference type="PANTHER" id="PTHR43884">
    <property type="entry name" value="ACYL-COA DEHYDROGENASE"/>
    <property type="match status" value="1"/>
</dbReference>
<dbReference type="InterPro" id="IPR037069">
    <property type="entry name" value="AcylCoA_DH/ox_N_sf"/>
</dbReference>
<dbReference type="SUPFAM" id="SSF47203">
    <property type="entry name" value="Acyl-CoA dehydrogenase C-terminal domain-like"/>
    <property type="match status" value="1"/>
</dbReference>
<dbReference type="InterPro" id="IPR006089">
    <property type="entry name" value="Acyl-CoA_DH_CS"/>
</dbReference>
<evidence type="ECO:0000256" key="4">
    <source>
        <dbReference type="ARBA" id="ARBA00022827"/>
    </source>
</evidence>
<evidence type="ECO:0000313" key="17">
    <source>
        <dbReference type="Proteomes" id="UP001165292"/>
    </source>
</evidence>
<dbReference type="SUPFAM" id="SSF56645">
    <property type="entry name" value="Acyl-CoA dehydrogenase NM domain-like"/>
    <property type="match status" value="1"/>
</dbReference>
<evidence type="ECO:0000256" key="7">
    <source>
        <dbReference type="ARBA" id="ARBA00066361"/>
    </source>
</evidence>
<keyword evidence="5 12" id="KW-0560">Oxidoreductase</keyword>
<comment type="cofactor">
    <cofactor evidence="1 12">
        <name>FAD</name>
        <dbReference type="ChEBI" id="CHEBI:57692"/>
    </cofactor>
</comment>
<dbReference type="EC" id="1.3.8.11" evidence="7"/>
<evidence type="ECO:0000256" key="12">
    <source>
        <dbReference type="RuleBase" id="RU362125"/>
    </source>
</evidence>
<evidence type="ECO:0000256" key="5">
    <source>
        <dbReference type="ARBA" id="ARBA00023002"/>
    </source>
</evidence>
<evidence type="ECO:0000313" key="16">
    <source>
        <dbReference type="EMBL" id="MCO7543142.1"/>
    </source>
</evidence>
<evidence type="ECO:0000256" key="2">
    <source>
        <dbReference type="ARBA" id="ARBA00009347"/>
    </source>
</evidence>
<comment type="catalytic activity">
    <reaction evidence="6">
        <text>3-sulfinopropanoyl-CoA + H2O = propanoyl-CoA + sulfite + H(+)</text>
        <dbReference type="Rhea" id="RHEA:41624"/>
        <dbReference type="ChEBI" id="CHEBI:15377"/>
        <dbReference type="ChEBI" id="CHEBI:15378"/>
        <dbReference type="ChEBI" id="CHEBI:17359"/>
        <dbReference type="ChEBI" id="CHEBI:57392"/>
        <dbReference type="ChEBI" id="CHEBI:78349"/>
        <dbReference type="EC" id="3.13.1.4"/>
    </reaction>
    <physiologicalReaction direction="left-to-right" evidence="6">
        <dbReference type="Rhea" id="RHEA:41625"/>
    </physiologicalReaction>
</comment>
<protein>
    <recommendedName>
        <fullName evidence="10">3-sulfinopropanoyl-CoA desulfinase</fullName>
        <ecNumber evidence="7">1.3.8.11</ecNumber>
        <ecNumber evidence="8">3.13.1.4</ecNumber>
    </recommendedName>
    <alternativeName>
        <fullName evidence="11">3-sulfinopropionyl coenzyme A desulfinase</fullName>
    </alternativeName>
    <alternativeName>
        <fullName evidence="9">Cyclohexane-1-carbonyl-CoA dehydrogenase</fullName>
    </alternativeName>
</protein>
<dbReference type="PROSITE" id="PS00072">
    <property type="entry name" value="ACYL_COA_DH_1"/>
    <property type="match status" value="1"/>
</dbReference>
<dbReference type="PIRSF" id="PIRSF016578">
    <property type="entry name" value="HsaA"/>
    <property type="match status" value="1"/>
</dbReference>
<dbReference type="Proteomes" id="UP001165292">
    <property type="component" value="Unassembled WGS sequence"/>
</dbReference>
<dbReference type="PANTHER" id="PTHR43884:SF12">
    <property type="entry name" value="ISOVALERYL-COA DEHYDROGENASE, MITOCHONDRIAL-RELATED"/>
    <property type="match status" value="1"/>
</dbReference>
<evidence type="ECO:0000256" key="3">
    <source>
        <dbReference type="ARBA" id="ARBA00022630"/>
    </source>
</evidence>
<dbReference type="FunFam" id="1.20.140.10:FF:000004">
    <property type="entry name" value="Acyl-CoA dehydrogenase FadE25"/>
    <property type="match status" value="1"/>
</dbReference>
<evidence type="ECO:0000259" key="15">
    <source>
        <dbReference type="Pfam" id="PF02771"/>
    </source>
</evidence>
<dbReference type="EMBL" id="JAMYBS010000001">
    <property type="protein sequence ID" value="MCO7543142.1"/>
    <property type="molecule type" value="Genomic_DNA"/>
</dbReference>
<dbReference type="InterPro" id="IPR036250">
    <property type="entry name" value="AcylCo_DH-like_C"/>
</dbReference>
<dbReference type="FunFam" id="2.40.110.10:FF:000009">
    <property type="entry name" value="Acyl-CoA dehydrogenase"/>
    <property type="match status" value="1"/>
</dbReference>
<evidence type="ECO:0000256" key="11">
    <source>
        <dbReference type="ARBA" id="ARBA00075603"/>
    </source>
</evidence>
<name>A0AA41WD77_9GAMM</name>
<evidence type="ECO:0000256" key="8">
    <source>
        <dbReference type="ARBA" id="ARBA00066461"/>
    </source>
</evidence>
<dbReference type="GO" id="GO:0050660">
    <property type="term" value="F:flavin adenine dinucleotide binding"/>
    <property type="evidence" value="ECO:0007669"/>
    <property type="project" value="InterPro"/>
</dbReference>
<dbReference type="InterPro" id="IPR013786">
    <property type="entry name" value="AcylCoA_DH/ox_N"/>
</dbReference>
<evidence type="ECO:0000256" key="10">
    <source>
        <dbReference type="ARBA" id="ARBA00068311"/>
    </source>
</evidence>
<dbReference type="EC" id="3.13.1.4" evidence="8"/>
<dbReference type="PROSITE" id="PS00073">
    <property type="entry name" value="ACYL_COA_DH_2"/>
    <property type="match status" value="1"/>
</dbReference>
<dbReference type="Gene3D" id="2.40.110.10">
    <property type="entry name" value="Butyryl-CoA Dehydrogenase, subunit A, domain 2"/>
    <property type="match status" value="1"/>
</dbReference>
<gene>
    <name evidence="16" type="ORF">NJF43_00005</name>
</gene>
<sequence length="380" mass="41379">MLLNEDQTSIRDMARQFARERLKPFAADWDREHRYPAEAIAEMAQLGFFGMLVPEQWGGSDTGYIAYALALEEIAAGDGACSTIMSVHNSVGCVPILRFGNEEQKRRYLTSLASGAQIGAFALTEPQAGSDASSLRTRARRDGDGYVINGDKQFITSGRHAGTVIVFAVTDPDAGKRGISAFIVPTDTPGYQVVRVEDKLGQHASDTCQLAFEDMRVHRSQRLGEEGEGYRIALANLEGGRIGIAAQAVGMARAAFEAARDYARERAAFGKPIVEHQAVAFRLADMATQIAVARQMVLHAAALREAGQPALVEASMAKLFASEMAERVCSAAIQTLGGYGYLQDFPVERIYRDVRVCQIYEGTSDIQRLVIARNLGGDEY</sequence>
<dbReference type="InterPro" id="IPR009100">
    <property type="entry name" value="AcylCoA_DH/oxidase_NM_dom_sf"/>
</dbReference>
<dbReference type="RefSeq" id="WP_253161967.1">
    <property type="nucleotide sequence ID" value="NZ_JAMYBS010000001.1"/>
</dbReference>
<keyword evidence="3 12" id="KW-0285">Flavoprotein</keyword>
<feature type="domain" description="Acyl-CoA dehydrogenase/oxidase C-terminal" evidence="13">
    <location>
        <begin position="227"/>
        <end position="375"/>
    </location>
</feature>
<evidence type="ECO:0000256" key="1">
    <source>
        <dbReference type="ARBA" id="ARBA00001974"/>
    </source>
</evidence>